<protein>
    <submittedName>
        <fullName evidence="1">Uncharacterized protein</fullName>
    </submittedName>
</protein>
<keyword evidence="2" id="KW-1185">Reference proteome</keyword>
<evidence type="ECO:0000313" key="2">
    <source>
        <dbReference type="Proteomes" id="UP001057402"/>
    </source>
</evidence>
<accession>A0ACB9P3M7</accession>
<comment type="caution">
    <text evidence="1">The sequence shown here is derived from an EMBL/GenBank/DDBJ whole genome shotgun (WGS) entry which is preliminary data.</text>
</comment>
<dbReference type="EMBL" id="CM042886">
    <property type="protein sequence ID" value="KAI4342424.1"/>
    <property type="molecule type" value="Genomic_DNA"/>
</dbReference>
<proteinExistence type="predicted"/>
<gene>
    <name evidence="1" type="ORF">MLD38_027054</name>
</gene>
<sequence>MSQMKHDEFQFPFPFPFPIRRFCPAWEDESHPLLLPASPPPSPSPSSLDHPSHLYDLVDTFINLDPDTPPSHVDNSPFDDSLVLHLLPPLRVSSPAHLIEPGVDQGLLLVHSLLACAEAVGCRDTQLARSLLSQLWPSISPTGNSLQRVSYYFAVGLNARLLLLHNASVNGNCGMTSDMINDAIRYPTATIPDKMDALRLLHQTTPYISFPFLAANDAILLAAQGKDSLHIIDLGVKHSFQWPSLLHVLGSREEGAPKCIRITGIVSLIRETDDYLITELKSSGQQLVDIATSVGIASLEYDLIMEELTPSLFTKEKLKVREGEAVFVNSIMQLHRYVKESRGYLKAILQAMKRLEPTLMTVVEQDANHNGPFFMGRFLESLHYYSAIFDSLEASLPRESPERAKIERFHYAEEIRNIVANEGTERVERHERADQWRRQLGRAGFQGVGLKGMGEATAMVSGYGCEGYTVALEKGCLLLGWEGRPIMSASAWQVQHSSRS</sequence>
<evidence type="ECO:0000313" key="1">
    <source>
        <dbReference type="EMBL" id="KAI4342424.1"/>
    </source>
</evidence>
<name>A0ACB9P3M7_9MYRT</name>
<dbReference type="Proteomes" id="UP001057402">
    <property type="component" value="Chromosome 7"/>
</dbReference>
<reference evidence="2" key="1">
    <citation type="journal article" date="2023" name="Front. Plant Sci.">
        <title>Chromosomal-level genome assembly of Melastoma candidum provides insights into trichome evolution.</title>
        <authorList>
            <person name="Zhong Y."/>
            <person name="Wu W."/>
            <person name="Sun C."/>
            <person name="Zou P."/>
            <person name="Liu Y."/>
            <person name="Dai S."/>
            <person name="Zhou R."/>
        </authorList>
    </citation>
    <scope>NUCLEOTIDE SEQUENCE [LARGE SCALE GENOMIC DNA]</scope>
</reference>
<organism evidence="1 2">
    <name type="scientific">Melastoma candidum</name>
    <dbReference type="NCBI Taxonomy" id="119954"/>
    <lineage>
        <taxon>Eukaryota</taxon>
        <taxon>Viridiplantae</taxon>
        <taxon>Streptophyta</taxon>
        <taxon>Embryophyta</taxon>
        <taxon>Tracheophyta</taxon>
        <taxon>Spermatophyta</taxon>
        <taxon>Magnoliopsida</taxon>
        <taxon>eudicotyledons</taxon>
        <taxon>Gunneridae</taxon>
        <taxon>Pentapetalae</taxon>
        <taxon>rosids</taxon>
        <taxon>malvids</taxon>
        <taxon>Myrtales</taxon>
        <taxon>Melastomataceae</taxon>
        <taxon>Melastomatoideae</taxon>
        <taxon>Melastomateae</taxon>
        <taxon>Melastoma</taxon>
    </lineage>
</organism>